<dbReference type="ExpressionAtlas" id="A0A0Q3FBM8">
    <property type="expression patterns" value="baseline and differential"/>
</dbReference>
<dbReference type="Proteomes" id="UP000008810">
    <property type="component" value="Chromosome 3"/>
</dbReference>
<name>A0A0Q3FBM8_BRADI</name>
<sequence length="186" mass="20788">MFDHVAWKEHVRALGEVHVRGTTIVLSPWTRYHSAEMVQYCHRVRVFTEGLPAHSFTVANARRILPGTYIQAIAKESSWQLDLSYFVIYAWVRDADAIPKRTSLDIPEPPPPGVSSGEGSDGLFELLNDGQIIDLPLPPPMLSHPLLIHLDSILVLPDQALVVDSAGGNEYRFNWARGMEDGTTDF</sequence>
<dbReference type="OrthoDB" id="721954at2759"/>
<dbReference type="STRING" id="15368.A0A0Q3FBM8"/>
<dbReference type="Gramene" id="KQJ96678">
    <property type="protein sequence ID" value="KQJ96678"/>
    <property type="gene ID" value="BRADI_3g26640v3"/>
</dbReference>
<reference evidence="1" key="2">
    <citation type="submission" date="2017-06" db="EMBL/GenBank/DDBJ databases">
        <title>WGS assembly of Brachypodium distachyon.</title>
        <authorList>
            <consortium name="The International Brachypodium Initiative"/>
            <person name="Lucas S."/>
            <person name="Harmon-Smith M."/>
            <person name="Lail K."/>
            <person name="Tice H."/>
            <person name="Grimwood J."/>
            <person name="Bruce D."/>
            <person name="Barry K."/>
            <person name="Shu S."/>
            <person name="Lindquist E."/>
            <person name="Wang M."/>
            <person name="Pitluck S."/>
            <person name="Vogel J.P."/>
            <person name="Garvin D.F."/>
            <person name="Mockler T.C."/>
            <person name="Schmutz J."/>
            <person name="Rokhsar D."/>
            <person name="Bevan M.W."/>
        </authorList>
    </citation>
    <scope>NUCLEOTIDE SEQUENCE</scope>
    <source>
        <strain evidence="1">Bd21</strain>
    </source>
</reference>
<keyword evidence="3" id="KW-1185">Reference proteome</keyword>
<accession>A0A0Q3FBM8</accession>
<evidence type="ECO:0000313" key="2">
    <source>
        <dbReference type="EnsemblPlants" id="KQJ96678"/>
    </source>
</evidence>
<gene>
    <name evidence="1" type="ORF">BRADI_3g26640v3</name>
</gene>
<protein>
    <submittedName>
        <fullName evidence="1 2">Uncharacterized protein</fullName>
    </submittedName>
</protein>
<dbReference type="EnsemblPlants" id="KQJ96678">
    <property type="protein sequence ID" value="KQJ96678"/>
    <property type="gene ID" value="BRADI_3g26640v3"/>
</dbReference>
<dbReference type="PANTHER" id="PTHR33087">
    <property type="entry name" value="OS07G0539200 PROTEIN"/>
    <property type="match status" value="1"/>
</dbReference>
<evidence type="ECO:0000313" key="1">
    <source>
        <dbReference type="EMBL" id="KQJ96678.1"/>
    </source>
</evidence>
<proteinExistence type="predicted"/>
<dbReference type="InParanoid" id="A0A0Q3FBM8"/>
<reference evidence="2" key="3">
    <citation type="submission" date="2018-08" db="UniProtKB">
        <authorList>
            <consortium name="EnsemblPlants"/>
        </authorList>
    </citation>
    <scope>IDENTIFICATION</scope>
    <source>
        <strain evidence="2">cv. Bd21</strain>
    </source>
</reference>
<reference evidence="1 2" key="1">
    <citation type="journal article" date="2010" name="Nature">
        <title>Genome sequencing and analysis of the model grass Brachypodium distachyon.</title>
        <authorList>
            <consortium name="International Brachypodium Initiative"/>
        </authorList>
    </citation>
    <scope>NUCLEOTIDE SEQUENCE [LARGE SCALE GENOMIC DNA]</scope>
    <source>
        <strain evidence="1 2">Bd21</strain>
    </source>
</reference>
<dbReference type="EMBL" id="CM000882">
    <property type="protein sequence ID" value="KQJ96678.1"/>
    <property type="molecule type" value="Genomic_DNA"/>
</dbReference>
<dbReference type="InterPro" id="IPR053253">
    <property type="entry name" value="Sex_diff_modulator"/>
</dbReference>
<dbReference type="AlphaFoldDB" id="A0A0Q3FBM8"/>
<evidence type="ECO:0000313" key="3">
    <source>
        <dbReference type="Proteomes" id="UP000008810"/>
    </source>
</evidence>
<dbReference type="PANTHER" id="PTHR33087:SF42">
    <property type="entry name" value="DUF4283 DOMAIN-CONTAINING PROTEIN"/>
    <property type="match status" value="1"/>
</dbReference>
<organism evidence="1">
    <name type="scientific">Brachypodium distachyon</name>
    <name type="common">Purple false brome</name>
    <name type="synonym">Trachynia distachya</name>
    <dbReference type="NCBI Taxonomy" id="15368"/>
    <lineage>
        <taxon>Eukaryota</taxon>
        <taxon>Viridiplantae</taxon>
        <taxon>Streptophyta</taxon>
        <taxon>Embryophyta</taxon>
        <taxon>Tracheophyta</taxon>
        <taxon>Spermatophyta</taxon>
        <taxon>Magnoliopsida</taxon>
        <taxon>Liliopsida</taxon>
        <taxon>Poales</taxon>
        <taxon>Poaceae</taxon>
        <taxon>BOP clade</taxon>
        <taxon>Pooideae</taxon>
        <taxon>Stipodae</taxon>
        <taxon>Brachypodieae</taxon>
        <taxon>Brachypodium</taxon>
    </lineage>
</organism>